<dbReference type="Proteomes" id="UP000499080">
    <property type="component" value="Unassembled WGS sequence"/>
</dbReference>
<feature type="signal peptide" evidence="1">
    <location>
        <begin position="1"/>
        <end position="21"/>
    </location>
</feature>
<name>A0A4Y2RCX6_ARAVE</name>
<sequence length="123" mass="14261">MMMFKKCIFIVLCFIFAAVTAVSDEEKCSKNPFEKCRYPKLFTMIPDSITDFNAVCPELKNYVVCLKEYEDSCGNGSNIIFDPKEVYESLYHIFTALCDERTLMNAGKIRAIYIYNDISLREE</sequence>
<reference evidence="2 3" key="1">
    <citation type="journal article" date="2019" name="Sci. Rep.">
        <title>Orb-weaving spider Araneus ventricosus genome elucidates the spidroin gene catalogue.</title>
        <authorList>
            <person name="Kono N."/>
            <person name="Nakamura H."/>
            <person name="Ohtoshi R."/>
            <person name="Moran D.A.P."/>
            <person name="Shinohara A."/>
            <person name="Yoshida Y."/>
            <person name="Fujiwara M."/>
            <person name="Mori M."/>
            <person name="Tomita M."/>
            <person name="Arakawa K."/>
        </authorList>
    </citation>
    <scope>NUCLEOTIDE SEQUENCE [LARGE SCALE GENOMIC DNA]</scope>
</reference>
<accession>A0A4Y2RCX6</accession>
<gene>
    <name evidence="2" type="ORF">AVEN_97048_1</name>
</gene>
<proteinExistence type="predicted"/>
<comment type="caution">
    <text evidence="2">The sequence shown here is derived from an EMBL/GenBank/DDBJ whole genome shotgun (WGS) entry which is preliminary data.</text>
</comment>
<evidence type="ECO:0000313" key="2">
    <source>
        <dbReference type="EMBL" id="GBN72685.1"/>
    </source>
</evidence>
<feature type="chain" id="PRO_5021486692" evidence="1">
    <location>
        <begin position="22"/>
        <end position="123"/>
    </location>
</feature>
<evidence type="ECO:0000256" key="1">
    <source>
        <dbReference type="SAM" id="SignalP"/>
    </source>
</evidence>
<evidence type="ECO:0000313" key="3">
    <source>
        <dbReference type="Proteomes" id="UP000499080"/>
    </source>
</evidence>
<keyword evidence="1" id="KW-0732">Signal</keyword>
<keyword evidence="3" id="KW-1185">Reference proteome</keyword>
<protein>
    <submittedName>
        <fullName evidence="2">Uncharacterized protein</fullName>
    </submittedName>
</protein>
<dbReference type="EMBL" id="BGPR01016356">
    <property type="protein sequence ID" value="GBN72685.1"/>
    <property type="molecule type" value="Genomic_DNA"/>
</dbReference>
<dbReference type="OrthoDB" id="6440363at2759"/>
<dbReference type="AlphaFoldDB" id="A0A4Y2RCX6"/>
<organism evidence="2 3">
    <name type="scientific">Araneus ventricosus</name>
    <name type="common">Orbweaver spider</name>
    <name type="synonym">Epeira ventricosa</name>
    <dbReference type="NCBI Taxonomy" id="182803"/>
    <lineage>
        <taxon>Eukaryota</taxon>
        <taxon>Metazoa</taxon>
        <taxon>Ecdysozoa</taxon>
        <taxon>Arthropoda</taxon>
        <taxon>Chelicerata</taxon>
        <taxon>Arachnida</taxon>
        <taxon>Araneae</taxon>
        <taxon>Araneomorphae</taxon>
        <taxon>Entelegynae</taxon>
        <taxon>Araneoidea</taxon>
        <taxon>Araneidae</taxon>
        <taxon>Araneus</taxon>
    </lineage>
</organism>